<keyword evidence="1 3" id="KW-0474">Menaquinone biosynthesis</keyword>
<dbReference type="PRINTS" id="PR00111">
    <property type="entry name" value="ABHYDROLASE"/>
</dbReference>
<dbReference type="InterPro" id="IPR022485">
    <property type="entry name" value="SHCHC_synthase_MenH"/>
</dbReference>
<comment type="catalytic activity">
    <reaction evidence="3">
        <text>5-enolpyruvoyl-6-hydroxy-2-succinyl-cyclohex-3-ene-1-carboxylate = (1R,6R)-6-hydroxy-2-succinyl-cyclohexa-2,4-diene-1-carboxylate + pyruvate</text>
        <dbReference type="Rhea" id="RHEA:25597"/>
        <dbReference type="ChEBI" id="CHEBI:15361"/>
        <dbReference type="ChEBI" id="CHEBI:58689"/>
        <dbReference type="ChEBI" id="CHEBI:58818"/>
        <dbReference type="EC" id="4.2.99.20"/>
    </reaction>
</comment>
<name>A0A366SJJ1_9ENTE</name>
<dbReference type="NCBIfam" id="TIGR03695">
    <property type="entry name" value="menH_SHCHC"/>
    <property type="match status" value="1"/>
</dbReference>
<accession>A0A366SJJ1</accession>
<dbReference type="InterPro" id="IPR000073">
    <property type="entry name" value="AB_hydrolase_1"/>
</dbReference>
<dbReference type="GO" id="GO:0070205">
    <property type="term" value="F:2-succinyl-6-hydroxy-2,4-cyclohexadiene-1-carboxylate synthase activity"/>
    <property type="evidence" value="ECO:0007669"/>
    <property type="project" value="UniProtKB-UniRule"/>
</dbReference>
<evidence type="ECO:0000256" key="1">
    <source>
        <dbReference type="ARBA" id="ARBA00022428"/>
    </source>
</evidence>
<evidence type="ECO:0000313" key="5">
    <source>
        <dbReference type="EMBL" id="RBR31653.1"/>
    </source>
</evidence>
<feature type="domain" description="AB hydrolase-1" evidence="4">
    <location>
        <begin position="24"/>
        <end position="260"/>
    </location>
</feature>
<dbReference type="SUPFAM" id="SSF53474">
    <property type="entry name" value="alpha/beta-Hydrolases"/>
    <property type="match status" value="1"/>
</dbReference>
<dbReference type="UniPathway" id="UPA01057">
    <property type="reaction ID" value="UER00900"/>
</dbReference>
<dbReference type="RefSeq" id="WP_113783525.1">
    <property type="nucleotide sequence ID" value="NZ_KZ845739.1"/>
</dbReference>
<comment type="subunit">
    <text evidence="3">Monomer.</text>
</comment>
<evidence type="ECO:0000256" key="2">
    <source>
        <dbReference type="ARBA" id="ARBA00023239"/>
    </source>
</evidence>
<comment type="pathway">
    <text evidence="3">Quinol/quinone metabolism; 1,4-dihydroxy-2-naphthoate biosynthesis; 1,4-dihydroxy-2-naphthoate from chorismate: step 3/7.</text>
</comment>
<evidence type="ECO:0000256" key="3">
    <source>
        <dbReference type="HAMAP-Rule" id="MF_01660"/>
    </source>
</evidence>
<comment type="function">
    <text evidence="3">Catalyzes a proton abstraction reaction that results in 2,5-elimination of pyruvate from 2-succinyl-5-enolpyruvyl-6-hydroxy-3-cyclohexene-1-carboxylate (SEPHCHC) and the formation of 2-succinyl-6-hydroxy-2,4-cyclohexadiene-1-carboxylate (SHCHC).</text>
</comment>
<gene>
    <name evidence="3" type="primary">menH</name>
    <name evidence="5" type="ORF">EB18_00075</name>
</gene>
<reference evidence="5 6" key="1">
    <citation type="submission" date="2015-06" db="EMBL/GenBank/DDBJ databases">
        <title>The Genome Sequence of Enterococcus cecorum 170AEA1.</title>
        <authorList>
            <consortium name="The Broad Institute Genomics Platform"/>
            <consortium name="The Broad Institute Genome Sequencing Center for Infectious Disease"/>
            <person name="Earl A.M."/>
            <person name="Van Tyne D."/>
            <person name="Lebreton F."/>
            <person name="Saavedra J.T."/>
            <person name="Gilmore M.S."/>
            <person name="Manson McGuire A."/>
            <person name="Clock S."/>
            <person name="Crupain M."/>
            <person name="Rangan U."/>
            <person name="Young S."/>
            <person name="Abouelleil A."/>
            <person name="Cao P."/>
            <person name="Chapman S.B."/>
            <person name="Griggs A."/>
            <person name="Priest M."/>
            <person name="Shea T."/>
            <person name="Wortman J."/>
            <person name="Nusbaum C."/>
            <person name="Birren B."/>
        </authorList>
    </citation>
    <scope>NUCLEOTIDE SEQUENCE [LARGE SCALE GENOMIC DNA]</scope>
    <source>
        <strain evidence="5 6">170AEA1</strain>
    </source>
</reference>
<dbReference type="InterPro" id="IPR029058">
    <property type="entry name" value="AB_hydrolase_fold"/>
</dbReference>
<dbReference type="AlphaFoldDB" id="A0A366SJJ1"/>
<dbReference type="GO" id="GO:0009234">
    <property type="term" value="P:menaquinone biosynthetic process"/>
    <property type="evidence" value="ECO:0007669"/>
    <property type="project" value="UniProtKB-UniRule"/>
</dbReference>
<dbReference type="EMBL" id="LEOY01000002">
    <property type="protein sequence ID" value="RBR31653.1"/>
    <property type="molecule type" value="Genomic_DNA"/>
</dbReference>
<dbReference type="PANTHER" id="PTHR42916:SF1">
    <property type="entry name" value="PROTEIN PHYLLO, CHLOROPLASTIC"/>
    <property type="match status" value="1"/>
</dbReference>
<organism evidence="5 6">
    <name type="scientific">Enterococcus cecorum</name>
    <dbReference type="NCBI Taxonomy" id="44008"/>
    <lineage>
        <taxon>Bacteria</taxon>
        <taxon>Bacillati</taxon>
        <taxon>Bacillota</taxon>
        <taxon>Bacilli</taxon>
        <taxon>Lactobacillales</taxon>
        <taxon>Enterococcaceae</taxon>
        <taxon>Enterococcus</taxon>
    </lineage>
</organism>
<evidence type="ECO:0000313" key="6">
    <source>
        <dbReference type="Proteomes" id="UP000252800"/>
    </source>
</evidence>
<dbReference type="Pfam" id="PF00561">
    <property type="entry name" value="Abhydrolase_1"/>
    <property type="match status" value="1"/>
</dbReference>
<sequence length="277" mass="31145">MPVVRANQVCFHYEYIGSFQEGAPTLVCLHGFTGTLHTFDFLADQLPSMNILALDLIGHGQTSVHVPTVHYTMSQVVKDVRTFLEKLGLTECFLFGYSMGGRVALAFATTFPQMVLGLILESSTAGIKEAVLRANRRKQDQKWIHLLREEGLKAFVLQWQEVPLFASQKALPQAVQLRVYQERMSQNRWGLANSLAHMGTGAQQNYWSQLAKMDMPLLYLAGELDGKFCQIGQEMVHLWQNQAKLEVISGAGHCIHLEKPKAVVENIKKFVENGKSR</sequence>
<dbReference type="Proteomes" id="UP000252800">
    <property type="component" value="Unassembled WGS sequence"/>
</dbReference>
<evidence type="ECO:0000259" key="4">
    <source>
        <dbReference type="Pfam" id="PF00561"/>
    </source>
</evidence>
<dbReference type="Gene3D" id="3.40.50.1820">
    <property type="entry name" value="alpha/beta hydrolase"/>
    <property type="match status" value="1"/>
</dbReference>
<dbReference type="HAMAP" id="MF_01660">
    <property type="entry name" value="MenH"/>
    <property type="match status" value="1"/>
</dbReference>
<comment type="caution">
    <text evidence="5">The sequence shown here is derived from an EMBL/GenBank/DDBJ whole genome shotgun (WGS) entry which is preliminary data.</text>
</comment>
<comment type="pathway">
    <text evidence="3">Quinol/quinone metabolism; menaquinone biosynthesis.</text>
</comment>
<proteinExistence type="inferred from homology"/>
<dbReference type="UniPathway" id="UPA00079"/>
<keyword evidence="2 3" id="KW-0456">Lyase</keyword>
<dbReference type="EC" id="4.2.99.20" evidence="3"/>
<dbReference type="PANTHER" id="PTHR42916">
    <property type="entry name" value="2-SUCCINYL-5-ENOLPYRUVYL-6-HYDROXY-3-CYCLOHEXENE-1-CARBOXYLATE SYNTHASE"/>
    <property type="match status" value="1"/>
</dbReference>
<comment type="similarity">
    <text evidence="3">Belongs to the AB hydrolase superfamily. MenH family.</text>
</comment>
<protein>
    <recommendedName>
        <fullName evidence="3">Putative 2-succinyl-6-hydroxy-2,4-cyclohexadiene-1-carboxylate synthase</fullName>
        <shortName evidence="3">SHCHC synthase</shortName>
        <ecNumber evidence="3">4.2.99.20</ecNumber>
    </recommendedName>
</protein>